<dbReference type="PANTHER" id="PTHR15396">
    <property type="entry name" value="RIBONUCLEASE P PROTEIN SUBUNIT P40"/>
    <property type="match status" value="1"/>
</dbReference>
<accession>A0A1Q8RTY8</accession>
<dbReference type="GO" id="GO:0000171">
    <property type="term" value="F:ribonuclease MRP activity"/>
    <property type="evidence" value="ECO:0007669"/>
    <property type="project" value="TreeGrafter"/>
</dbReference>
<keyword evidence="2" id="KW-1185">Reference proteome</keyword>
<dbReference type="InterPro" id="IPR013893">
    <property type="entry name" value="RNase_P_Rpp40"/>
</dbReference>
<sequence length="361" mass="40348">MLSFPAPSVYQSPKCFVTYGTMAHVEPRQMPTKGKPWAPILGQGFNHKVDLILPQECYGLVHQKLVQELAAPTFHRVVMTLGQVLDGAFFNEYIKRGNVLMLSEGRTTVENVFSLREGLLTLYLDKETYERAGLVGKPHGAKGKRGLKPRWIVSYQLRDPSMLHGKKGFDRLVYACKNVLNTPVTWLFCNVATTVPSPDPLAQYFPTRYTSKPALATDCNVQTAPLAVPAEIITDGDRPGLEDFATETYEWLSLIRLQSPRVQAGDDIDPYLSRYQVPVNADEGQSPHSNVCKITWQGFFPSSWVRNVLVNALVALPSRAWFSLNATSFSKGMVGDSAEVAFFRPPESPGNYLFWEIKGEE</sequence>
<dbReference type="OrthoDB" id="63112at2759"/>
<dbReference type="GO" id="GO:0030681">
    <property type="term" value="C:multimeric ribonuclease P complex"/>
    <property type="evidence" value="ECO:0007669"/>
    <property type="project" value="TreeGrafter"/>
</dbReference>
<dbReference type="STRING" id="708187.A0A1Q8RTY8"/>
<comment type="caution">
    <text evidence="1">The sequence shown here is derived from an EMBL/GenBank/DDBJ whole genome shotgun (WGS) entry which is preliminary data.</text>
</comment>
<protein>
    <submittedName>
        <fullName evidence="1">Uncharacterized protein C6C3.09</fullName>
    </submittedName>
</protein>
<dbReference type="GO" id="GO:0000172">
    <property type="term" value="C:ribonuclease MRP complex"/>
    <property type="evidence" value="ECO:0007669"/>
    <property type="project" value="TreeGrafter"/>
</dbReference>
<dbReference type="PANTHER" id="PTHR15396:SF1">
    <property type="entry name" value="RIBONUCLEASE P PROTEIN SUBUNIT P40"/>
    <property type="match status" value="1"/>
</dbReference>
<evidence type="ECO:0000313" key="1">
    <source>
        <dbReference type="EMBL" id="OLN87845.1"/>
    </source>
</evidence>
<dbReference type="GO" id="GO:0000447">
    <property type="term" value="P:endonucleolytic cleavage in ITS1 to separate SSU-rRNA from 5.8S rRNA and LSU-rRNA from tricistronic rRNA transcript (SSU-rRNA, 5.8S rRNA, LSU-rRNA)"/>
    <property type="evidence" value="ECO:0007669"/>
    <property type="project" value="TreeGrafter"/>
</dbReference>
<dbReference type="GO" id="GO:0001682">
    <property type="term" value="P:tRNA 5'-leader removal"/>
    <property type="evidence" value="ECO:0007669"/>
    <property type="project" value="InterPro"/>
</dbReference>
<dbReference type="GO" id="GO:0004526">
    <property type="term" value="F:ribonuclease P activity"/>
    <property type="evidence" value="ECO:0007669"/>
    <property type="project" value="TreeGrafter"/>
</dbReference>
<proteinExistence type="predicted"/>
<organism evidence="1 2">
    <name type="scientific">Colletotrichum chlorophyti</name>
    <dbReference type="NCBI Taxonomy" id="708187"/>
    <lineage>
        <taxon>Eukaryota</taxon>
        <taxon>Fungi</taxon>
        <taxon>Dikarya</taxon>
        <taxon>Ascomycota</taxon>
        <taxon>Pezizomycotina</taxon>
        <taxon>Sordariomycetes</taxon>
        <taxon>Hypocreomycetidae</taxon>
        <taxon>Glomerellales</taxon>
        <taxon>Glomerellaceae</taxon>
        <taxon>Colletotrichum</taxon>
    </lineage>
</organism>
<dbReference type="Pfam" id="PF08584">
    <property type="entry name" value="Ribonuc_P_40"/>
    <property type="match status" value="1"/>
</dbReference>
<dbReference type="EMBL" id="MPGH01000088">
    <property type="protein sequence ID" value="OLN87845.1"/>
    <property type="molecule type" value="Genomic_DNA"/>
</dbReference>
<gene>
    <name evidence="1" type="ORF">CCHL11_00099</name>
</gene>
<evidence type="ECO:0000313" key="2">
    <source>
        <dbReference type="Proteomes" id="UP000186583"/>
    </source>
</evidence>
<reference evidence="1 2" key="1">
    <citation type="submission" date="2016-11" db="EMBL/GenBank/DDBJ databases">
        <title>Draft Genome Assembly of Colletotrichum chlorophyti a pathogen of herbaceous plants.</title>
        <authorList>
            <person name="Gan P."/>
            <person name="Narusaka M."/>
            <person name="Tsushima A."/>
            <person name="Narusaka Y."/>
            <person name="Takano Y."/>
            <person name="Shirasu K."/>
        </authorList>
    </citation>
    <scope>NUCLEOTIDE SEQUENCE [LARGE SCALE GENOMIC DNA]</scope>
    <source>
        <strain evidence="1 2">NTL11</strain>
    </source>
</reference>
<dbReference type="AlphaFoldDB" id="A0A1Q8RTY8"/>
<dbReference type="Proteomes" id="UP000186583">
    <property type="component" value="Unassembled WGS sequence"/>
</dbReference>
<name>A0A1Q8RTY8_9PEZI</name>